<dbReference type="Proteomes" id="UP001055153">
    <property type="component" value="Unassembled WGS sequence"/>
</dbReference>
<dbReference type="EMBL" id="BPQQ01000002">
    <property type="protein sequence ID" value="GJD98313.1"/>
    <property type="molecule type" value="Genomic_DNA"/>
</dbReference>
<dbReference type="InterPro" id="IPR052067">
    <property type="entry name" value="Metal_resp_HTH_trans_reg"/>
</dbReference>
<evidence type="ECO:0000259" key="4">
    <source>
        <dbReference type="PROSITE" id="PS50995"/>
    </source>
</evidence>
<gene>
    <name evidence="5" type="ORF">GMJLKIPL_0220</name>
</gene>
<evidence type="ECO:0000256" key="2">
    <source>
        <dbReference type="ARBA" id="ARBA00023125"/>
    </source>
</evidence>
<reference evidence="5" key="1">
    <citation type="journal article" date="2021" name="Front. Microbiol.">
        <title>Comprehensive Comparative Genomics and Phenotyping of Methylobacterium Species.</title>
        <authorList>
            <person name="Alessa O."/>
            <person name="Ogura Y."/>
            <person name="Fujitani Y."/>
            <person name="Takami H."/>
            <person name="Hayashi T."/>
            <person name="Sahin N."/>
            <person name="Tani A."/>
        </authorList>
    </citation>
    <scope>NUCLEOTIDE SEQUENCE</scope>
    <source>
        <strain evidence="5">DSM 17168</strain>
    </source>
</reference>
<dbReference type="Pfam" id="PF01047">
    <property type="entry name" value="MarR"/>
    <property type="match status" value="1"/>
</dbReference>
<dbReference type="SUPFAM" id="SSF46785">
    <property type="entry name" value="Winged helix' DNA-binding domain"/>
    <property type="match status" value="1"/>
</dbReference>
<feature type="domain" description="HTH marR-type" evidence="4">
    <location>
        <begin position="21"/>
        <end position="154"/>
    </location>
</feature>
<evidence type="ECO:0000256" key="1">
    <source>
        <dbReference type="ARBA" id="ARBA00023015"/>
    </source>
</evidence>
<keyword evidence="1" id="KW-0805">Transcription regulation</keyword>
<dbReference type="PROSITE" id="PS50995">
    <property type="entry name" value="HTH_MARR_2"/>
    <property type="match status" value="1"/>
</dbReference>
<dbReference type="InterPro" id="IPR036390">
    <property type="entry name" value="WH_DNA-bd_sf"/>
</dbReference>
<accession>A0ABQ4S942</accession>
<dbReference type="InterPro" id="IPR036388">
    <property type="entry name" value="WH-like_DNA-bd_sf"/>
</dbReference>
<reference evidence="5" key="2">
    <citation type="submission" date="2021-08" db="EMBL/GenBank/DDBJ databases">
        <authorList>
            <person name="Tani A."/>
            <person name="Ola A."/>
            <person name="Ogura Y."/>
            <person name="Katsura K."/>
            <person name="Hayashi T."/>
        </authorList>
    </citation>
    <scope>NUCLEOTIDE SEQUENCE</scope>
    <source>
        <strain evidence="5">DSM 17168</strain>
    </source>
</reference>
<dbReference type="InterPro" id="IPR000835">
    <property type="entry name" value="HTH_MarR-typ"/>
</dbReference>
<organism evidence="5 6">
    <name type="scientific">Methylobacterium isbiliense</name>
    <dbReference type="NCBI Taxonomy" id="315478"/>
    <lineage>
        <taxon>Bacteria</taxon>
        <taxon>Pseudomonadati</taxon>
        <taxon>Pseudomonadota</taxon>
        <taxon>Alphaproteobacteria</taxon>
        <taxon>Hyphomicrobiales</taxon>
        <taxon>Methylobacteriaceae</taxon>
        <taxon>Methylobacterium</taxon>
    </lineage>
</organism>
<evidence type="ECO:0000256" key="3">
    <source>
        <dbReference type="ARBA" id="ARBA00023163"/>
    </source>
</evidence>
<keyword evidence="2" id="KW-0238">DNA-binding</keyword>
<dbReference type="Gene3D" id="1.10.10.10">
    <property type="entry name" value="Winged helix-like DNA-binding domain superfamily/Winged helix DNA-binding domain"/>
    <property type="match status" value="1"/>
</dbReference>
<keyword evidence="6" id="KW-1185">Reference proteome</keyword>
<name>A0ABQ4S942_9HYPH</name>
<evidence type="ECO:0000313" key="5">
    <source>
        <dbReference type="EMBL" id="GJD98313.1"/>
    </source>
</evidence>
<comment type="caution">
    <text evidence="5">The sequence shown here is derived from an EMBL/GenBank/DDBJ whole genome shotgun (WGS) entry which is preliminary data.</text>
</comment>
<protein>
    <recommendedName>
        <fullName evidence="4">HTH marR-type domain-containing protein</fullName>
    </recommendedName>
</protein>
<dbReference type="PANTHER" id="PTHR35790">
    <property type="entry name" value="HTH-TYPE TRANSCRIPTIONAL REGULATOR PCHR"/>
    <property type="match status" value="1"/>
</dbReference>
<proteinExistence type="predicted"/>
<sequence length="163" mass="17503">MHLKPKSSAAPAPGDATLTLAGFLPYRLNVAAAAVSEGLARLYATRFRLGIPEWRVLATVGEFRSMTATAIGLHAHMGKVKVSRAAAALEGRGLIRREPNPQDLREAFLVLTPDGEAVYREIVPLALAYARSLTADFRPGEEATLNRLIDVLLRRAGEMGGGD</sequence>
<dbReference type="SMART" id="SM00347">
    <property type="entry name" value="HTH_MARR"/>
    <property type="match status" value="1"/>
</dbReference>
<keyword evidence="3" id="KW-0804">Transcription</keyword>
<evidence type="ECO:0000313" key="6">
    <source>
        <dbReference type="Proteomes" id="UP001055153"/>
    </source>
</evidence>
<dbReference type="PANTHER" id="PTHR35790:SF4">
    <property type="entry name" value="HTH-TYPE TRANSCRIPTIONAL REGULATOR PCHR"/>
    <property type="match status" value="1"/>
</dbReference>